<dbReference type="eggNOG" id="COG1989">
    <property type="taxonomic scope" value="Bacteria"/>
</dbReference>
<dbReference type="KEGG" id="bid:Bind_1588"/>
<keyword evidence="2" id="KW-0472">Membrane</keyword>
<feature type="transmembrane region" description="Helical" evidence="2">
    <location>
        <begin position="82"/>
        <end position="103"/>
    </location>
</feature>
<dbReference type="RefSeq" id="WP_012384577.1">
    <property type="nucleotide sequence ID" value="NC_010581.1"/>
</dbReference>
<feature type="transmembrane region" description="Helical" evidence="2">
    <location>
        <begin position="115"/>
        <end position="142"/>
    </location>
</feature>
<feature type="domain" description="Prepilin type IV endopeptidase peptidase" evidence="3">
    <location>
        <begin position="66"/>
        <end position="190"/>
    </location>
</feature>
<feature type="transmembrane region" description="Helical" evidence="2">
    <location>
        <begin position="202"/>
        <end position="222"/>
    </location>
</feature>
<dbReference type="PANTHER" id="PTHR30487:SF0">
    <property type="entry name" value="PREPILIN LEADER PEPTIDASE_N-METHYLTRANSFERASE-RELATED"/>
    <property type="match status" value="1"/>
</dbReference>
<dbReference type="GO" id="GO:0004190">
    <property type="term" value="F:aspartic-type endopeptidase activity"/>
    <property type="evidence" value="ECO:0007669"/>
    <property type="project" value="InterPro"/>
</dbReference>
<dbReference type="InterPro" id="IPR000045">
    <property type="entry name" value="Prepilin_IV_endopep_pep"/>
</dbReference>
<dbReference type="InterPro" id="IPR050882">
    <property type="entry name" value="Prepilin_peptidase/N-MTase"/>
</dbReference>
<feature type="transmembrane region" description="Helical" evidence="2">
    <location>
        <begin position="176"/>
        <end position="195"/>
    </location>
</feature>
<dbReference type="OrthoDB" id="9789291at2"/>
<feature type="transmembrane region" description="Helical" evidence="2">
    <location>
        <begin position="154"/>
        <end position="170"/>
    </location>
</feature>
<dbReference type="EMBL" id="CP001016">
    <property type="protein sequence ID" value="ACB95220.1"/>
    <property type="molecule type" value="Genomic_DNA"/>
</dbReference>
<comment type="similarity">
    <text evidence="1">Belongs to the peptidase A24 family.</text>
</comment>
<keyword evidence="2" id="KW-1133">Transmembrane helix</keyword>
<evidence type="ECO:0000256" key="2">
    <source>
        <dbReference type="SAM" id="Phobius"/>
    </source>
</evidence>
<feature type="transmembrane region" description="Helical" evidence="2">
    <location>
        <begin position="42"/>
        <end position="75"/>
    </location>
</feature>
<gene>
    <name evidence="4" type="ordered locus">Bind_1588</name>
</gene>
<evidence type="ECO:0000256" key="1">
    <source>
        <dbReference type="ARBA" id="ARBA00005801"/>
    </source>
</evidence>
<dbReference type="STRING" id="395963.Bind_1588"/>
<evidence type="ECO:0000259" key="3">
    <source>
        <dbReference type="Pfam" id="PF01478"/>
    </source>
</evidence>
<sequence length="231" mass="24779">MFEDMRSSSPDPPLLDSPLLEPGAARGPIGNDARSVPSPTAYAVLAIVVVLFGLLSFPLWEGGFLILFAFLVLAVMHSDLNFYLIPDWASLGIVCLGLLHSLWPLIADGWSWDLISLGGVLASTLLPALANGLFAFVLFYAIARLYRFYAGREGLGFGDVKLAAALALWLDPFTFALALQLATLSALLVAAMAAVRQQRRVLLPFGAFLAPSGWILAAVLALSPDLWGLRP</sequence>
<reference evidence="5" key="1">
    <citation type="submission" date="2008-03" db="EMBL/GenBank/DDBJ databases">
        <title>Complete sequence of chromosome of Beijerinckia indica subsp. indica ATCC 9039.</title>
        <authorList>
            <consortium name="US DOE Joint Genome Institute"/>
            <person name="Copeland A."/>
            <person name="Lucas S."/>
            <person name="Lapidus A."/>
            <person name="Glavina del Rio T."/>
            <person name="Dalin E."/>
            <person name="Tice H."/>
            <person name="Bruce D."/>
            <person name="Goodwin L."/>
            <person name="Pitluck S."/>
            <person name="LaButti K."/>
            <person name="Schmutz J."/>
            <person name="Larimer F."/>
            <person name="Land M."/>
            <person name="Hauser L."/>
            <person name="Kyrpides N."/>
            <person name="Mikhailova N."/>
            <person name="Dunfield P.F."/>
            <person name="Dedysh S.N."/>
            <person name="Liesack W."/>
            <person name="Saw J.H."/>
            <person name="Alam M."/>
            <person name="Chen Y."/>
            <person name="Murrell J.C."/>
            <person name="Richardson P."/>
        </authorList>
    </citation>
    <scope>NUCLEOTIDE SEQUENCE [LARGE SCALE GENOMIC DNA]</scope>
    <source>
        <strain evidence="5">ATCC 9039 / DSM 1715 / NCIMB 8712</strain>
    </source>
</reference>
<organism evidence="4 5">
    <name type="scientific">Beijerinckia indica subsp. indica (strain ATCC 9039 / DSM 1715 / NCIMB 8712)</name>
    <dbReference type="NCBI Taxonomy" id="395963"/>
    <lineage>
        <taxon>Bacteria</taxon>
        <taxon>Pseudomonadati</taxon>
        <taxon>Pseudomonadota</taxon>
        <taxon>Alphaproteobacteria</taxon>
        <taxon>Hyphomicrobiales</taxon>
        <taxon>Beijerinckiaceae</taxon>
        <taxon>Beijerinckia</taxon>
    </lineage>
</organism>
<evidence type="ECO:0000313" key="5">
    <source>
        <dbReference type="Proteomes" id="UP000001695"/>
    </source>
</evidence>
<dbReference type="Proteomes" id="UP000001695">
    <property type="component" value="Chromosome"/>
</dbReference>
<dbReference type="Pfam" id="PF01478">
    <property type="entry name" value="Peptidase_A24"/>
    <property type="match status" value="1"/>
</dbReference>
<keyword evidence="5" id="KW-1185">Reference proteome</keyword>
<dbReference type="HOGENOM" id="CLU_057101_5_2_5"/>
<dbReference type="GO" id="GO:0006465">
    <property type="term" value="P:signal peptide processing"/>
    <property type="evidence" value="ECO:0007669"/>
    <property type="project" value="TreeGrafter"/>
</dbReference>
<keyword evidence="2" id="KW-0812">Transmembrane</keyword>
<name>B2IBE0_BEII9</name>
<dbReference type="PANTHER" id="PTHR30487">
    <property type="entry name" value="TYPE 4 PREPILIN-LIKE PROTEINS LEADER PEPTIDE-PROCESSING ENZYME"/>
    <property type="match status" value="1"/>
</dbReference>
<reference evidence="4 5" key="2">
    <citation type="journal article" date="2010" name="J. Bacteriol.">
        <title>Complete genome sequence of Beijerinckia indica subsp. indica.</title>
        <authorList>
            <person name="Tamas I."/>
            <person name="Dedysh S.N."/>
            <person name="Liesack W."/>
            <person name="Stott M.B."/>
            <person name="Alam M."/>
            <person name="Murrell J.C."/>
            <person name="Dunfield P.F."/>
        </authorList>
    </citation>
    <scope>NUCLEOTIDE SEQUENCE [LARGE SCALE GENOMIC DNA]</scope>
    <source>
        <strain evidence="5">ATCC 9039 / DSM 1715 / NCIMB 8712</strain>
    </source>
</reference>
<protein>
    <submittedName>
        <fullName evidence="4">Peptidase A24A prepilin type IV</fullName>
    </submittedName>
</protein>
<dbReference type="GO" id="GO:0005886">
    <property type="term" value="C:plasma membrane"/>
    <property type="evidence" value="ECO:0007669"/>
    <property type="project" value="TreeGrafter"/>
</dbReference>
<dbReference type="AlphaFoldDB" id="B2IBE0"/>
<accession>B2IBE0</accession>
<evidence type="ECO:0000313" key="4">
    <source>
        <dbReference type="EMBL" id="ACB95220.1"/>
    </source>
</evidence>
<proteinExistence type="inferred from homology"/>
<dbReference type="Gene3D" id="1.20.120.1220">
    <property type="match status" value="1"/>
</dbReference>
<dbReference type="MEROPS" id="A24.019"/>